<dbReference type="AlphaFoldDB" id="A0AAV5L1T5"/>
<dbReference type="InterPro" id="IPR005202">
    <property type="entry name" value="TF_GRAS"/>
</dbReference>
<accession>A0AAV5L1T5</accession>
<feature type="region of interest" description="Disordered" evidence="4">
    <location>
        <begin position="16"/>
        <end position="38"/>
    </location>
</feature>
<feature type="compositionally biased region" description="Low complexity" evidence="4">
    <location>
        <begin position="212"/>
        <end position="238"/>
    </location>
</feature>
<name>A0AAV5L1T5_9ROSI</name>
<sequence>MASGFSGGGPDFYGGIPGRSMGNSGTMGNNQPAAPYRTQIPGMFMDSTPQIMNQPAPGFIGKRNLGDFQTQSSIFLRAVKPRMEQHASPISPLSPIDFPMVSRNFGSPVSSAPMSQRYGASLFQQLRPQPISMAGSVPTTQPENLSAFSGVPYVNPGQIRVAPLEPEKKMMNRLQELEKQLLDDNDDEGDAVSAITNTNSEWSETIQSLISTSPQTISTSPTSSSTSTSTSSSSVVSPATNCSKQTVIEAASAISEGKMDVFNEISTRLAQASNPKGNSEQRLMEYMTLALKSRVNRVKNPPPVTELLSQEHGAATQSLFDLSWCFKLGFMAANLAILEATLDGQPNSNKFHVIDFSIGDGAQYEYLFYGLSQSSKPAMVKITAVADNVREERLRPVGEMLSGLGEKYDVPMKFNVVGSPKLCDLSRESLGCEPDETLAVNFSFKLYQMPDESVSIDNPRDELLRRVKGLAPRIVTLVEQEINTNTAPFLTRVREATAYYAALLESIDSTESPSSWQDGEEMRVIVGDIKVWHELRGAEN</sequence>
<evidence type="ECO:0000256" key="2">
    <source>
        <dbReference type="ARBA" id="ARBA00023163"/>
    </source>
</evidence>
<reference evidence="5 6" key="1">
    <citation type="journal article" date="2021" name="Commun. Biol.">
        <title>The genome of Shorea leprosula (Dipterocarpaceae) highlights the ecological relevance of drought in aseasonal tropical rainforests.</title>
        <authorList>
            <person name="Ng K.K.S."/>
            <person name="Kobayashi M.J."/>
            <person name="Fawcett J.A."/>
            <person name="Hatakeyama M."/>
            <person name="Paape T."/>
            <person name="Ng C.H."/>
            <person name="Ang C.C."/>
            <person name="Tnah L.H."/>
            <person name="Lee C.T."/>
            <person name="Nishiyama T."/>
            <person name="Sese J."/>
            <person name="O'Brien M.J."/>
            <person name="Copetti D."/>
            <person name="Mohd Noor M.I."/>
            <person name="Ong R.C."/>
            <person name="Putra M."/>
            <person name="Sireger I.Z."/>
            <person name="Indrioko S."/>
            <person name="Kosugi Y."/>
            <person name="Izuno A."/>
            <person name="Isagi Y."/>
            <person name="Lee S.L."/>
            <person name="Shimizu K.K."/>
        </authorList>
    </citation>
    <scope>NUCLEOTIDE SEQUENCE [LARGE SCALE GENOMIC DNA]</scope>
    <source>
        <strain evidence="5">214</strain>
    </source>
</reference>
<evidence type="ECO:0000313" key="5">
    <source>
        <dbReference type="EMBL" id="GKV31195.1"/>
    </source>
</evidence>
<dbReference type="EMBL" id="BPVZ01000090">
    <property type="protein sequence ID" value="GKV31195.1"/>
    <property type="molecule type" value="Genomic_DNA"/>
</dbReference>
<comment type="caution">
    <text evidence="5">The sequence shown here is derived from an EMBL/GenBank/DDBJ whole genome shotgun (WGS) entry which is preliminary data.</text>
</comment>
<evidence type="ECO:0000256" key="4">
    <source>
        <dbReference type="SAM" id="MobiDB-lite"/>
    </source>
</evidence>
<dbReference type="Proteomes" id="UP001054252">
    <property type="component" value="Unassembled WGS sequence"/>
</dbReference>
<feature type="region of interest" description="Disordered" evidence="4">
    <location>
        <begin position="212"/>
        <end position="239"/>
    </location>
</feature>
<proteinExistence type="inferred from homology"/>
<keyword evidence="6" id="KW-1185">Reference proteome</keyword>
<dbReference type="PROSITE" id="PS50985">
    <property type="entry name" value="GRAS"/>
    <property type="match status" value="1"/>
</dbReference>
<keyword evidence="1" id="KW-0805">Transcription regulation</keyword>
<gene>
    <name evidence="5" type="ORF">SLEP1_g39911</name>
</gene>
<dbReference type="PANTHER" id="PTHR31636">
    <property type="entry name" value="OSJNBA0084A10.13 PROTEIN-RELATED"/>
    <property type="match status" value="1"/>
</dbReference>
<feature type="short sequence motif" description="VHIID" evidence="3">
    <location>
        <begin position="351"/>
        <end position="355"/>
    </location>
</feature>
<feature type="region of interest" description="SAW" evidence="3">
    <location>
        <begin position="534"/>
        <end position="540"/>
    </location>
</feature>
<comment type="similarity">
    <text evidence="3">Belongs to the GRAS family.</text>
</comment>
<evidence type="ECO:0000313" key="6">
    <source>
        <dbReference type="Proteomes" id="UP001054252"/>
    </source>
</evidence>
<keyword evidence="2" id="KW-0804">Transcription</keyword>
<protein>
    <submittedName>
        <fullName evidence="5">Uncharacterized protein</fullName>
    </submittedName>
</protein>
<comment type="caution">
    <text evidence="3">Lacks conserved residue(s) required for the propagation of feature annotation.</text>
</comment>
<feature type="compositionally biased region" description="Polar residues" evidence="4">
    <location>
        <begin position="21"/>
        <end position="32"/>
    </location>
</feature>
<dbReference type="Pfam" id="PF03514">
    <property type="entry name" value="GRAS"/>
    <property type="match status" value="1"/>
</dbReference>
<evidence type="ECO:0000256" key="3">
    <source>
        <dbReference type="PROSITE-ProRule" id="PRU01191"/>
    </source>
</evidence>
<organism evidence="5 6">
    <name type="scientific">Rubroshorea leprosula</name>
    <dbReference type="NCBI Taxonomy" id="152421"/>
    <lineage>
        <taxon>Eukaryota</taxon>
        <taxon>Viridiplantae</taxon>
        <taxon>Streptophyta</taxon>
        <taxon>Embryophyta</taxon>
        <taxon>Tracheophyta</taxon>
        <taxon>Spermatophyta</taxon>
        <taxon>Magnoliopsida</taxon>
        <taxon>eudicotyledons</taxon>
        <taxon>Gunneridae</taxon>
        <taxon>Pentapetalae</taxon>
        <taxon>rosids</taxon>
        <taxon>malvids</taxon>
        <taxon>Malvales</taxon>
        <taxon>Dipterocarpaceae</taxon>
        <taxon>Rubroshorea</taxon>
    </lineage>
</organism>
<feature type="region of interest" description="Leucine repeat II (LRII)" evidence="3">
    <location>
        <begin position="396"/>
        <end position="428"/>
    </location>
</feature>
<evidence type="ECO:0000256" key="1">
    <source>
        <dbReference type="ARBA" id="ARBA00023015"/>
    </source>
</evidence>